<dbReference type="Pfam" id="PF01435">
    <property type="entry name" value="Peptidase_M48"/>
    <property type="match status" value="1"/>
</dbReference>
<dbReference type="GO" id="GO:0004222">
    <property type="term" value="F:metalloendopeptidase activity"/>
    <property type="evidence" value="ECO:0007669"/>
    <property type="project" value="InterPro"/>
</dbReference>
<dbReference type="GO" id="GO:0046872">
    <property type="term" value="F:metal ion binding"/>
    <property type="evidence" value="ECO:0007669"/>
    <property type="project" value="UniProtKB-KW"/>
</dbReference>
<dbReference type="Gene3D" id="3.30.2010.10">
    <property type="entry name" value="Metalloproteases ('zincins'), catalytic domain"/>
    <property type="match status" value="1"/>
</dbReference>
<evidence type="ECO:0000259" key="7">
    <source>
        <dbReference type="Pfam" id="PF01435"/>
    </source>
</evidence>
<keyword evidence="3" id="KW-0479">Metal-binding</keyword>
<keyword evidence="5" id="KW-0862">Zinc</keyword>
<protein>
    <recommendedName>
        <fullName evidence="7">Peptidase M48 domain-containing protein</fullName>
    </recommendedName>
</protein>
<dbReference type="PANTHER" id="PTHR22726">
    <property type="entry name" value="METALLOENDOPEPTIDASE OMA1"/>
    <property type="match status" value="1"/>
</dbReference>
<gene>
    <name evidence="8" type="ORF">S01H1_40765</name>
</gene>
<evidence type="ECO:0000256" key="4">
    <source>
        <dbReference type="ARBA" id="ARBA00022801"/>
    </source>
</evidence>
<keyword evidence="6" id="KW-0482">Metalloprotease</keyword>
<keyword evidence="2" id="KW-0645">Protease</keyword>
<evidence type="ECO:0000256" key="3">
    <source>
        <dbReference type="ARBA" id="ARBA00022723"/>
    </source>
</evidence>
<proteinExistence type="predicted"/>
<comment type="cofactor">
    <cofactor evidence="1">
        <name>Zn(2+)</name>
        <dbReference type="ChEBI" id="CHEBI:29105"/>
    </cofactor>
</comment>
<feature type="non-terminal residue" evidence="8">
    <location>
        <position position="267"/>
    </location>
</feature>
<evidence type="ECO:0000256" key="6">
    <source>
        <dbReference type="ARBA" id="ARBA00023049"/>
    </source>
</evidence>
<dbReference type="InterPro" id="IPR051156">
    <property type="entry name" value="Mito/Outer_Membr_Metalloprot"/>
</dbReference>
<sequence>LLTEVGKKVLQNWPIKQLGYDYAFYLSNSHRIDAFAIPTGKIIITTALFDSLDNADELEALLVYAIAHVEQRHSLKEYYSCLEDEKYGAAMKKIAAVAGSLAGPASGVISGALNAALPENSCDPQSLGGYQNEYVQEADSMAAFYFDAHGKDKGAIVSLLKKLQFSDLSKKLHPDLRLTRAKEVSYDDRIQRVENTRFVYFKKGSNFILNREGKPPVQLGLIWQRSYKKENKLLVYVDDTNLLVLNQDTNGEMITMLSVKDKDRKHR</sequence>
<organism evidence="8">
    <name type="scientific">marine sediment metagenome</name>
    <dbReference type="NCBI Taxonomy" id="412755"/>
    <lineage>
        <taxon>unclassified sequences</taxon>
        <taxon>metagenomes</taxon>
        <taxon>ecological metagenomes</taxon>
    </lineage>
</organism>
<name>X0W7J3_9ZZZZ</name>
<dbReference type="EMBL" id="BARS01025825">
    <property type="protein sequence ID" value="GAG08626.1"/>
    <property type="molecule type" value="Genomic_DNA"/>
</dbReference>
<dbReference type="GO" id="GO:0016020">
    <property type="term" value="C:membrane"/>
    <property type="evidence" value="ECO:0007669"/>
    <property type="project" value="TreeGrafter"/>
</dbReference>
<comment type="caution">
    <text evidence="8">The sequence shown here is derived from an EMBL/GenBank/DDBJ whole genome shotgun (WGS) entry which is preliminary data.</text>
</comment>
<feature type="non-terminal residue" evidence="8">
    <location>
        <position position="1"/>
    </location>
</feature>
<dbReference type="AlphaFoldDB" id="X0W7J3"/>
<evidence type="ECO:0000256" key="5">
    <source>
        <dbReference type="ARBA" id="ARBA00022833"/>
    </source>
</evidence>
<reference evidence="8" key="1">
    <citation type="journal article" date="2014" name="Front. Microbiol.">
        <title>High frequency of phylogenetically diverse reductive dehalogenase-homologous genes in deep subseafloor sedimentary metagenomes.</title>
        <authorList>
            <person name="Kawai M."/>
            <person name="Futagami T."/>
            <person name="Toyoda A."/>
            <person name="Takaki Y."/>
            <person name="Nishi S."/>
            <person name="Hori S."/>
            <person name="Arai W."/>
            <person name="Tsubouchi T."/>
            <person name="Morono Y."/>
            <person name="Uchiyama I."/>
            <person name="Ito T."/>
            <person name="Fujiyama A."/>
            <person name="Inagaki F."/>
            <person name="Takami H."/>
        </authorList>
    </citation>
    <scope>NUCLEOTIDE SEQUENCE</scope>
    <source>
        <strain evidence="8">Expedition CK06-06</strain>
    </source>
</reference>
<dbReference type="InterPro" id="IPR001915">
    <property type="entry name" value="Peptidase_M48"/>
</dbReference>
<evidence type="ECO:0000256" key="1">
    <source>
        <dbReference type="ARBA" id="ARBA00001947"/>
    </source>
</evidence>
<evidence type="ECO:0000256" key="2">
    <source>
        <dbReference type="ARBA" id="ARBA00022670"/>
    </source>
</evidence>
<accession>X0W7J3</accession>
<dbReference type="PANTHER" id="PTHR22726:SF1">
    <property type="entry name" value="METALLOENDOPEPTIDASE OMA1, MITOCHONDRIAL"/>
    <property type="match status" value="1"/>
</dbReference>
<feature type="domain" description="Peptidase M48" evidence="7">
    <location>
        <begin position="4"/>
        <end position="175"/>
    </location>
</feature>
<dbReference type="GO" id="GO:0051603">
    <property type="term" value="P:proteolysis involved in protein catabolic process"/>
    <property type="evidence" value="ECO:0007669"/>
    <property type="project" value="TreeGrafter"/>
</dbReference>
<keyword evidence="4" id="KW-0378">Hydrolase</keyword>
<evidence type="ECO:0000313" key="8">
    <source>
        <dbReference type="EMBL" id="GAG08626.1"/>
    </source>
</evidence>